<protein>
    <submittedName>
        <fullName evidence="1">Uncharacterized protein</fullName>
    </submittedName>
</protein>
<dbReference type="RefSeq" id="WP_157123733.1">
    <property type="nucleotide sequence ID" value="NZ_LT840185.1"/>
</dbReference>
<dbReference type="AlphaFoldDB" id="A0A1X7G901"/>
<dbReference type="Proteomes" id="UP000192934">
    <property type="component" value="Chromosome I"/>
</dbReference>
<sequence length="55" mass="5880">MPKLETIAFVTLGMLAPVVMTSVALEPVQAGKPKVESVQKCSRAAMAPMCEYVRA</sequence>
<proteinExistence type="predicted"/>
<organism evidence="1 2">
    <name type="scientific">Allosphingosinicella indica</name>
    <dbReference type="NCBI Taxonomy" id="941907"/>
    <lineage>
        <taxon>Bacteria</taxon>
        <taxon>Pseudomonadati</taxon>
        <taxon>Pseudomonadota</taxon>
        <taxon>Alphaproteobacteria</taxon>
        <taxon>Sphingomonadales</taxon>
        <taxon>Sphingomonadaceae</taxon>
        <taxon>Allosphingosinicella</taxon>
    </lineage>
</organism>
<dbReference type="STRING" id="941907.SAMN06295910_1361"/>
<accession>A0A1X7G901</accession>
<dbReference type="EMBL" id="LT840185">
    <property type="protein sequence ID" value="SMF66058.1"/>
    <property type="molecule type" value="Genomic_DNA"/>
</dbReference>
<evidence type="ECO:0000313" key="1">
    <source>
        <dbReference type="EMBL" id="SMF66058.1"/>
    </source>
</evidence>
<keyword evidence="2" id="KW-1185">Reference proteome</keyword>
<name>A0A1X7G901_9SPHN</name>
<gene>
    <name evidence="1" type="ORF">SAMN06295910_1361</name>
</gene>
<reference evidence="2" key="1">
    <citation type="submission" date="2017-04" db="EMBL/GenBank/DDBJ databases">
        <authorList>
            <person name="Varghese N."/>
            <person name="Submissions S."/>
        </authorList>
    </citation>
    <scope>NUCLEOTIDE SEQUENCE [LARGE SCALE GENOMIC DNA]</scope>
    <source>
        <strain evidence="2">Dd16</strain>
    </source>
</reference>
<evidence type="ECO:0000313" key="2">
    <source>
        <dbReference type="Proteomes" id="UP000192934"/>
    </source>
</evidence>